<evidence type="ECO:0000256" key="2">
    <source>
        <dbReference type="SAM" id="MobiDB-lite"/>
    </source>
</evidence>
<dbReference type="PANTHER" id="PTHR19143">
    <property type="entry name" value="FIBRINOGEN/TENASCIN/ANGIOPOEITIN"/>
    <property type="match status" value="1"/>
</dbReference>
<dbReference type="GO" id="GO:0009395">
    <property type="term" value="P:phospholipid catabolic process"/>
    <property type="evidence" value="ECO:0007669"/>
    <property type="project" value="TreeGrafter"/>
</dbReference>
<feature type="signal peptide" evidence="3">
    <location>
        <begin position="1"/>
        <end position="16"/>
    </location>
</feature>
<dbReference type="Gene3D" id="1.10.287.1490">
    <property type="match status" value="1"/>
</dbReference>
<dbReference type="PANTHER" id="PTHR19143:SF222">
    <property type="entry name" value="ANGIOPOIETIN-RELATED PROTEIN 3"/>
    <property type="match status" value="1"/>
</dbReference>
<feature type="region of interest" description="Disordered" evidence="2">
    <location>
        <begin position="22"/>
        <end position="41"/>
    </location>
</feature>
<feature type="domain" description="Fibrinogen C-terminal" evidence="4">
    <location>
        <begin position="247"/>
        <end position="466"/>
    </location>
</feature>
<dbReference type="SUPFAM" id="SSF56496">
    <property type="entry name" value="Fibrinogen C-terminal domain-like"/>
    <property type="match status" value="1"/>
</dbReference>
<proteinExistence type="predicted"/>
<dbReference type="GO" id="GO:0042632">
    <property type="term" value="P:cholesterol homeostasis"/>
    <property type="evidence" value="ECO:0007669"/>
    <property type="project" value="TreeGrafter"/>
</dbReference>
<keyword evidence="6" id="KW-1185">Reference proteome</keyword>
<dbReference type="GO" id="GO:0005615">
    <property type="term" value="C:extracellular space"/>
    <property type="evidence" value="ECO:0007669"/>
    <property type="project" value="TreeGrafter"/>
</dbReference>
<feature type="chain" id="PRO_5018675268" evidence="3">
    <location>
        <begin position="17"/>
        <end position="472"/>
    </location>
</feature>
<reference evidence="5" key="1">
    <citation type="submission" date="2025-08" db="UniProtKB">
        <authorList>
            <consortium name="Ensembl"/>
        </authorList>
    </citation>
    <scope>IDENTIFICATION</scope>
</reference>
<dbReference type="InterPro" id="IPR014716">
    <property type="entry name" value="Fibrinogen_a/b/g_C_1"/>
</dbReference>
<name>A0A3Q2NP49_FUNHE</name>
<dbReference type="InterPro" id="IPR036056">
    <property type="entry name" value="Fibrinogen-like_C"/>
</dbReference>
<dbReference type="GO" id="GO:0070328">
    <property type="term" value="P:triglyceride homeostasis"/>
    <property type="evidence" value="ECO:0007669"/>
    <property type="project" value="TreeGrafter"/>
</dbReference>
<sequence length="472" mass="53056">MKLFCLLLLSAASTAALHLDASGRREQPTLPSEALATEASPTEAKSRFAMLDDVRLLANGLLQLGQSLREFVHKTKAQINDIFQKLNIFDRSFYQLSVVTSEIKEEEEELKKTTSILKANNEEIRNLSLEINSKINNILQERTQLQSKVGSLEERLKGLSQSMLPADQLSEIITLKEVIEAQERTITNLLKAVKEQHDQLDHQKNKIKNLEDKVISFNSFQLTVDKAMDSDHSASDKFEYLQINSTGKETNLPVDCGDLFTRGETKSGVYAIKPNQSEPFYVHCEISSDQGLTVIQHRADSTVDFDQSWEMYEKGFGDLEKDFWLGLKKIHTISQLGTYILRIDVEDWKEEKHWAEYRFSMAGPSEDYALHVSHLAGDLPDAMTNLTGSRFSTKDKNNDSGCDADCGRNCTGGWWLSACSETNLNGKYFSLRAKGRSVRRKGIQWRPGAGPLYSLKTSKISLRASLATDGGN</sequence>
<dbReference type="InterPro" id="IPR002181">
    <property type="entry name" value="Fibrinogen_a/b/g_C_dom"/>
</dbReference>
<feature type="coiled-coil region" evidence="1">
    <location>
        <begin position="103"/>
        <end position="213"/>
    </location>
</feature>
<evidence type="ECO:0000256" key="3">
    <source>
        <dbReference type="SAM" id="SignalP"/>
    </source>
</evidence>
<dbReference type="Pfam" id="PF00147">
    <property type="entry name" value="Fibrinogen_C"/>
    <property type="match status" value="1"/>
</dbReference>
<evidence type="ECO:0000256" key="1">
    <source>
        <dbReference type="SAM" id="Coils"/>
    </source>
</evidence>
<dbReference type="Gene3D" id="3.90.215.10">
    <property type="entry name" value="Gamma Fibrinogen, chain A, domain 1"/>
    <property type="match status" value="1"/>
</dbReference>
<dbReference type="PROSITE" id="PS51406">
    <property type="entry name" value="FIBRINOGEN_C_2"/>
    <property type="match status" value="1"/>
</dbReference>
<evidence type="ECO:0000259" key="4">
    <source>
        <dbReference type="PROSITE" id="PS51406"/>
    </source>
</evidence>
<dbReference type="AlphaFoldDB" id="A0A3Q2NP49"/>
<keyword evidence="1" id="KW-0175">Coiled coil</keyword>
<dbReference type="GO" id="GO:0072574">
    <property type="term" value="P:hepatocyte proliferation"/>
    <property type="evidence" value="ECO:0007669"/>
    <property type="project" value="Ensembl"/>
</dbReference>
<dbReference type="InterPro" id="IPR050373">
    <property type="entry name" value="Fibrinogen_C-term_domain"/>
</dbReference>
<evidence type="ECO:0000313" key="5">
    <source>
        <dbReference type="Ensembl" id="ENSFHEP00000000690.1"/>
    </source>
</evidence>
<accession>A0A3Q2NP49</accession>
<protein>
    <submittedName>
        <fullName evidence="5">Angiopoietin-like 3</fullName>
    </submittedName>
</protein>
<dbReference type="GO" id="GO:0055091">
    <property type="term" value="P:phospholipid homeostasis"/>
    <property type="evidence" value="ECO:0007669"/>
    <property type="project" value="TreeGrafter"/>
</dbReference>
<dbReference type="Ensembl" id="ENSFHET00000015107.1">
    <property type="protein sequence ID" value="ENSFHEP00000000690.1"/>
    <property type="gene ID" value="ENSFHEG00000001417.1"/>
</dbReference>
<dbReference type="GeneTree" id="ENSGT00940000156746"/>
<keyword evidence="3" id="KW-0732">Signal</keyword>
<organism evidence="5 6">
    <name type="scientific">Fundulus heteroclitus</name>
    <name type="common">Killifish</name>
    <name type="synonym">Mummichog</name>
    <dbReference type="NCBI Taxonomy" id="8078"/>
    <lineage>
        <taxon>Eukaryota</taxon>
        <taxon>Metazoa</taxon>
        <taxon>Chordata</taxon>
        <taxon>Craniata</taxon>
        <taxon>Vertebrata</taxon>
        <taxon>Euteleostomi</taxon>
        <taxon>Actinopterygii</taxon>
        <taxon>Neopterygii</taxon>
        <taxon>Teleostei</taxon>
        <taxon>Neoteleostei</taxon>
        <taxon>Acanthomorphata</taxon>
        <taxon>Ovalentaria</taxon>
        <taxon>Atherinomorphae</taxon>
        <taxon>Cyprinodontiformes</taxon>
        <taxon>Fundulidae</taxon>
        <taxon>Fundulus</taxon>
    </lineage>
</organism>
<evidence type="ECO:0000313" key="6">
    <source>
        <dbReference type="Proteomes" id="UP000265000"/>
    </source>
</evidence>
<dbReference type="Proteomes" id="UP000265000">
    <property type="component" value="Unplaced"/>
</dbReference>
<reference evidence="5" key="2">
    <citation type="submission" date="2025-09" db="UniProtKB">
        <authorList>
            <consortium name="Ensembl"/>
        </authorList>
    </citation>
    <scope>IDENTIFICATION</scope>
</reference>
<dbReference type="CDD" id="cd00087">
    <property type="entry name" value="FReD"/>
    <property type="match status" value="1"/>
</dbReference>
<dbReference type="SMART" id="SM00186">
    <property type="entry name" value="FBG"/>
    <property type="match status" value="1"/>
</dbReference>
<dbReference type="STRING" id="8078.ENSFHEP00000000690"/>